<comment type="similarity">
    <text evidence="1">Belongs to the WEB family.</text>
</comment>
<evidence type="ECO:0000256" key="3">
    <source>
        <dbReference type="SAM" id="Coils"/>
    </source>
</evidence>
<keyword evidence="2 3" id="KW-0175">Coiled coil</keyword>
<dbReference type="STRING" id="33114.A0A2G2XD01"/>
<dbReference type="GO" id="GO:0005829">
    <property type="term" value="C:cytosol"/>
    <property type="evidence" value="ECO:0007669"/>
    <property type="project" value="TreeGrafter"/>
</dbReference>
<dbReference type="PANTHER" id="PTHR32054">
    <property type="entry name" value="HEAVY CHAIN, PUTATIVE, EXPRESSED-RELATED-RELATED"/>
    <property type="match status" value="1"/>
</dbReference>
<keyword evidence="5" id="KW-1185">Reference proteome</keyword>
<dbReference type="AlphaFoldDB" id="A0A2G2XD01"/>
<gene>
    <name evidence="4" type="ORF">CQW23_03860</name>
</gene>
<feature type="coiled-coil region" evidence="3">
    <location>
        <begin position="74"/>
        <end position="101"/>
    </location>
</feature>
<dbReference type="EMBL" id="MLFT02000002">
    <property type="protein sequence ID" value="PHT55374.1"/>
    <property type="molecule type" value="Genomic_DNA"/>
</dbReference>
<protein>
    <submittedName>
        <fullName evidence="4">Uncharacterized protein</fullName>
    </submittedName>
</protein>
<evidence type="ECO:0000313" key="4">
    <source>
        <dbReference type="EMBL" id="PHT55374.1"/>
    </source>
</evidence>
<evidence type="ECO:0000256" key="2">
    <source>
        <dbReference type="ARBA" id="ARBA00023054"/>
    </source>
</evidence>
<sequence length="114" mass="12697">MEQGITDDASITAKAQLEIARARLEAAVSKLQSTAGNLAVELITSKEFLKAAHAAYLKAKDHRVGEAMARKQDTINWEKELKEAEEDLERLTQKILSVKNHKAKLDTYKISTMS</sequence>
<dbReference type="GO" id="GO:0009904">
    <property type="term" value="P:chloroplast accumulation movement"/>
    <property type="evidence" value="ECO:0007669"/>
    <property type="project" value="TreeGrafter"/>
</dbReference>
<reference evidence="4 5" key="1">
    <citation type="journal article" date="2017" name="Genome Biol.">
        <title>New reference genome sequences of hot pepper reveal the massive evolution of plant disease-resistance genes by retroduplication.</title>
        <authorList>
            <person name="Kim S."/>
            <person name="Park J."/>
            <person name="Yeom S.I."/>
            <person name="Kim Y.M."/>
            <person name="Seo E."/>
            <person name="Kim K.T."/>
            <person name="Kim M.S."/>
            <person name="Lee J.M."/>
            <person name="Cheong K."/>
            <person name="Shin H.S."/>
            <person name="Kim S.B."/>
            <person name="Han K."/>
            <person name="Lee J."/>
            <person name="Park M."/>
            <person name="Lee H.A."/>
            <person name="Lee H.Y."/>
            <person name="Lee Y."/>
            <person name="Oh S."/>
            <person name="Lee J.H."/>
            <person name="Choi E."/>
            <person name="Choi E."/>
            <person name="Lee S.E."/>
            <person name="Jeon J."/>
            <person name="Kim H."/>
            <person name="Choi G."/>
            <person name="Song H."/>
            <person name="Lee J."/>
            <person name="Lee S.C."/>
            <person name="Kwon J.K."/>
            <person name="Lee H.Y."/>
            <person name="Koo N."/>
            <person name="Hong Y."/>
            <person name="Kim R.W."/>
            <person name="Kang W.H."/>
            <person name="Huh J.H."/>
            <person name="Kang B.C."/>
            <person name="Yang T.J."/>
            <person name="Lee Y.H."/>
            <person name="Bennetzen J.L."/>
            <person name="Choi D."/>
        </authorList>
    </citation>
    <scope>NUCLEOTIDE SEQUENCE [LARGE SCALE GENOMIC DNA]</scope>
    <source>
        <strain evidence="5">cv. PBC81</strain>
    </source>
</reference>
<evidence type="ECO:0000256" key="1">
    <source>
        <dbReference type="ARBA" id="ARBA00005485"/>
    </source>
</evidence>
<accession>A0A2G2XD01</accession>
<evidence type="ECO:0000313" key="5">
    <source>
        <dbReference type="Proteomes" id="UP000224567"/>
    </source>
</evidence>
<dbReference type="Pfam" id="PF05701">
    <property type="entry name" value="WEMBL"/>
    <property type="match status" value="1"/>
</dbReference>
<proteinExistence type="inferred from homology"/>
<dbReference type="PANTHER" id="PTHR32054:SF31">
    <property type="entry name" value="PROTEIN WEAK CHLOROPLAST MOVEMENT UNDER BLUE LIGHT 1"/>
    <property type="match status" value="1"/>
</dbReference>
<dbReference type="InterPro" id="IPR008545">
    <property type="entry name" value="Web"/>
</dbReference>
<dbReference type="GO" id="GO:0009903">
    <property type="term" value="P:chloroplast avoidance movement"/>
    <property type="evidence" value="ECO:0007669"/>
    <property type="project" value="TreeGrafter"/>
</dbReference>
<name>A0A2G2XD01_CAPBA</name>
<organism evidence="4 5">
    <name type="scientific">Capsicum baccatum</name>
    <name type="common">Peruvian pepper</name>
    <dbReference type="NCBI Taxonomy" id="33114"/>
    <lineage>
        <taxon>Eukaryota</taxon>
        <taxon>Viridiplantae</taxon>
        <taxon>Streptophyta</taxon>
        <taxon>Embryophyta</taxon>
        <taxon>Tracheophyta</taxon>
        <taxon>Spermatophyta</taxon>
        <taxon>Magnoliopsida</taxon>
        <taxon>eudicotyledons</taxon>
        <taxon>Gunneridae</taxon>
        <taxon>Pentapetalae</taxon>
        <taxon>asterids</taxon>
        <taxon>lamiids</taxon>
        <taxon>Solanales</taxon>
        <taxon>Solanaceae</taxon>
        <taxon>Solanoideae</taxon>
        <taxon>Capsiceae</taxon>
        <taxon>Capsicum</taxon>
    </lineage>
</organism>
<dbReference type="Proteomes" id="UP000224567">
    <property type="component" value="Unassembled WGS sequence"/>
</dbReference>
<reference evidence="5" key="2">
    <citation type="journal article" date="2017" name="J. Anim. Genet.">
        <title>Multiple reference genome sequences of hot pepper reveal the massive evolution of plant disease resistance genes by retroduplication.</title>
        <authorList>
            <person name="Kim S."/>
            <person name="Park J."/>
            <person name="Yeom S.-I."/>
            <person name="Kim Y.-M."/>
            <person name="Seo E."/>
            <person name="Kim K.-T."/>
            <person name="Kim M.-S."/>
            <person name="Lee J.M."/>
            <person name="Cheong K."/>
            <person name="Shin H.-S."/>
            <person name="Kim S.-B."/>
            <person name="Han K."/>
            <person name="Lee J."/>
            <person name="Park M."/>
            <person name="Lee H.-A."/>
            <person name="Lee H.-Y."/>
            <person name="Lee Y."/>
            <person name="Oh S."/>
            <person name="Lee J.H."/>
            <person name="Choi E."/>
            <person name="Choi E."/>
            <person name="Lee S.E."/>
            <person name="Jeon J."/>
            <person name="Kim H."/>
            <person name="Choi G."/>
            <person name="Song H."/>
            <person name="Lee J."/>
            <person name="Lee S.-C."/>
            <person name="Kwon J.-K."/>
            <person name="Lee H.-Y."/>
            <person name="Koo N."/>
            <person name="Hong Y."/>
            <person name="Kim R.W."/>
            <person name="Kang W.-H."/>
            <person name="Huh J.H."/>
            <person name="Kang B.-C."/>
            <person name="Yang T.-J."/>
            <person name="Lee Y.-H."/>
            <person name="Bennetzen J.L."/>
            <person name="Choi D."/>
        </authorList>
    </citation>
    <scope>NUCLEOTIDE SEQUENCE [LARGE SCALE GENOMIC DNA]</scope>
    <source>
        <strain evidence="5">cv. PBC81</strain>
    </source>
</reference>
<comment type="caution">
    <text evidence="4">The sequence shown here is derived from an EMBL/GenBank/DDBJ whole genome shotgun (WGS) entry which is preliminary data.</text>
</comment>